<dbReference type="Pfam" id="PF08786">
    <property type="entry name" value="DcrB"/>
    <property type="match status" value="1"/>
</dbReference>
<comment type="caution">
    <text evidence="1">The sequence shown here is derived from an EMBL/GenBank/DDBJ whole genome shotgun (WGS) entry which is preliminary data.</text>
</comment>
<dbReference type="RefSeq" id="WP_123800864.1">
    <property type="nucleotide sequence ID" value="NZ_RMVG01000006.1"/>
</dbReference>
<proteinExistence type="predicted"/>
<evidence type="ECO:0000313" key="2">
    <source>
        <dbReference type="Proteomes" id="UP000281332"/>
    </source>
</evidence>
<accession>A0A3N4P925</accession>
<reference evidence="1 2" key="1">
    <citation type="submission" date="2018-11" db="EMBL/GenBank/DDBJ databases">
        <title>Whole genome sequencing of Pantoea sp. RIT388.</title>
        <authorList>
            <person name="Gan H.M."/>
            <person name="Hudson A.O."/>
        </authorList>
    </citation>
    <scope>NUCLEOTIDE SEQUENCE [LARGE SCALE GENOMIC DNA]</scope>
    <source>
        <strain evidence="1 2">RIT388</strain>
    </source>
</reference>
<keyword evidence="2" id="KW-1185">Reference proteome</keyword>
<dbReference type="OrthoDB" id="9012334at2"/>
<protein>
    <submittedName>
        <fullName evidence="1">DUF1795 domain-containing protein</fullName>
    </submittedName>
</protein>
<dbReference type="Proteomes" id="UP000281332">
    <property type="component" value="Unassembled WGS sequence"/>
</dbReference>
<organism evidence="1 2">
    <name type="scientific">Candidatus Pantoea deserta</name>
    <dbReference type="NCBI Taxonomy" id="1869313"/>
    <lineage>
        <taxon>Bacteria</taxon>
        <taxon>Pseudomonadati</taxon>
        <taxon>Pseudomonadota</taxon>
        <taxon>Gammaproteobacteria</taxon>
        <taxon>Enterobacterales</taxon>
        <taxon>Erwiniaceae</taxon>
        <taxon>Pantoea</taxon>
    </lineage>
</organism>
<dbReference type="EMBL" id="RMVG01000006">
    <property type="protein sequence ID" value="RPE01257.1"/>
    <property type="molecule type" value="Genomic_DNA"/>
</dbReference>
<name>A0A3N4P925_9GAMM</name>
<dbReference type="InterPro" id="IPR014894">
    <property type="entry name" value="DcrB/EagT6"/>
</dbReference>
<evidence type="ECO:0000313" key="1">
    <source>
        <dbReference type="EMBL" id="RPE01257.1"/>
    </source>
</evidence>
<dbReference type="SUPFAM" id="SSF55724">
    <property type="entry name" value="Mog1p/PsbP-like"/>
    <property type="match status" value="1"/>
</dbReference>
<dbReference type="AlphaFoldDB" id="A0A3N4P925"/>
<gene>
    <name evidence="1" type="ORF">BBB56_10330</name>
</gene>
<dbReference type="Gene3D" id="3.40.1000.10">
    <property type="entry name" value="Mog1/PsbP, alpha/beta/alpha sandwich"/>
    <property type="match status" value="1"/>
</dbReference>
<dbReference type="InterPro" id="IPR016123">
    <property type="entry name" value="Mog1/PsbP_a/b/a-sand"/>
</dbReference>
<sequence length="144" mass="16460">MDKNVCCFSEGMITLPEGFFERTLNTLMDKRGALPPVTLSRDTLGNHNNIEEYIESQLNILKKQVNDWHQAAHQPAVLGDNAAMGLIIAYDFLRPDNLHLYQKQAVFSLDMENLLIFSQSKASAFTEEDEQRFITILESFRLHA</sequence>